<sequence length="104" mass="12315">IYKIQQDKKHSSSGNRCGSEDISVNYQHALLLYIYIHINLPNLPKYLTIFHRLRRVKNKMVVNEKFKDYVSRDHNTHRFREFPKCGVFIGQGKAIAVQLFEVHD</sequence>
<organism evidence="1 2">
    <name type="scientific">Owenia fusiformis</name>
    <name type="common">Polychaete worm</name>
    <dbReference type="NCBI Taxonomy" id="6347"/>
    <lineage>
        <taxon>Eukaryota</taxon>
        <taxon>Metazoa</taxon>
        <taxon>Spiralia</taxon>
        <taxon>Lophotrochozoa</taxon>
        <taxon>Annelida</taxon>
        <taxon>Polychaeta</taxon>
        <taxon>Sedentaria</taxon>
        <taxon>Canalipalpata</taxon>
        <taxon>Sabellida</taxon>
        <taxon>Oweniida</taxon>
        <taxon>Oweniidae</taxon>
        <taxon>Owenia</taxon>
    </lineage>
</organism>
<dbReference type="Proteomes" id="UP000749559">
    <property type="component" value="Unassembled WGS sequence"/>
</dbReference>
<dbReference type="AlphaFoldDB" id="A0A8S4NYI6"/>
<gene>
    <name evidence="1" type="ORF">OFUS_LOCUS11618</name>
</gene>
<proteinExistence type="predicted"/>
<feature type="non-terminal residue" evidence="1">
    <location>
        <position position="1"/>
    </location>
</feature>
<reference evidence="1" key="1">
    <citation type="submission" date="2022-03" db="EMBL/GenBank/DDBJ databases">
        <authorList>
            <person name="Martin C."/>
        </authorList>
    </citation>
    <scope>NUCLEOTIDE SEQUENCE</scope>
</reference>
<dbReference type="EMBL" id="CAIIXF020000006">
    <property type="protein sequence ID" value="CAH1785588.1"/>
    <property type="molecule type" value="Genomic_DNA"/>
</dbReference>
<evidence type="ECO:0000313" key="2">
    <source>
        <dbReference type="Proteomes" id="UP000749559"/>
    </source>
</evidence>
<protein>
    <submittedName>
        <fullName evidence="1">Uncharacterized protein</fullName>
    </submittedName>
</protein>
<evidence type="ECO:0000313" key="1">
    <source>
        <dbReference type="EMBL" id="CAH1785588.1"/>
    </source>
</evidence>
<feature type="non-terminal residue" evidence="1">
    <location>
        <position position="104"/>
    </location>
</feature>
<name>A0A8S4NYI6_OWEFU</name>
<keyword evidence="2" id="KW-1185">Reference proteome</keyword>
<accession>A0A8S4NYI6</accession>
<comment type="caution">
    <text evidence="1">The sequence shown here is derived from an EMBL/GenBank/DDBJ whole genome shotgun (WGS) entry which is preliminary data.</text>
</comment>